<dbReference type="Gene3D" id="3.30.450.30">
    <property type="entry name" value="Dynein light chain 2a, cytoplasmic"/>
    <property type="match status" value="1"/>
</dbReference>
<dbReference type="SMART" id="SM00392">
    <property type="entry name" value="PROF"/>
    <property type="match status" value="1"/>
</dbReference>
<evidence type="ECO:0000256" key="6">
    <source>
        <dbReference type="ARBA" id="ARBA00023212"/>
    </source>
</evidence>
<sequence>MIALNIGTGHVSKAAICGLDGSIWGKSDNFKIDQAEANAAANGLKSKKMANGFFIYRTDKGSYFLIRITYVDQFLAFIIGVYESGVQPEMCSKTTGALADYFRSINY</sequence>
<dbReference type="GO" id="GO:0005938">
    <property type="term" value="C:cell cortex"/>
    <property type="evidence" value="ECO:0007669"/>
    <property type="project" value="TreeGrafter"/>
</dbReference>
<evidence type="ECO:0000256" key="3">
    <source>
        <dbReference type="ARBA" id="ARBA00011583"/>
    </source>
</evidence>
<evidence type="ECO:0000256" key="5">
    <source>
        <dbReference type="ARBA" id="ARBA00023203"/>
    </source>
</evidence>
<dbReference type="PANTHER" id="PTHR11604">
    <property type="entry name" value="PROFILIN"/>
    <property type="match status" value="1"/>
</dbReference>
<dbReference type="AlphaFoldDB" id="A0A1I8BL49"/>
<dbReference type="InterPro" id="IPR005455">
    <property type="entry name" value="PFN_euk"/>
</dbReference>
<dbReference type="Proteomes" id="UP000095281">
    <property type="component" value="Unplaced"/>
</dbReference>
<reference evidence="9" key="1">
    <citation type="submission" date="2016-11" db="UniProtKB">
        <authorList>
            <consortium name="WormBaseParasite"/>
        </authorList>
    </citation>
    <scope>IDENTIFICATION</scope>
</reference>
<dbReference type="InterPro" id="IPR048278">
    <property type="entry name" value="PFN"/>
</dbReference>
<comment type="similarity">
    <text evidence="2 7">Belongs to the profilin family.</text>
</comment>
<dbReference type="Pfam" id="PF00235">
    <property type="entry name" value="Profilin"/>
    <property type="match status" value="1"/>
</dbReference>
<comment type="subcellular location">
    <subcellularLocation>
        <location evidence="1">Cytoplasm</location>
        <location evidence="1">Cytoskeleton</location>
    </subcellularLocation>
</comment>
<evidence type="ECO:0000256" key="2">
    <source>
        <dbReference type="ARBA" id="ARBA00010058"/>
    </source>
</evidence>
<evidence type="ECO:0000256" key="1">
    <source>
        <dbReference type="ARBA" id="ARBA00004245"/>
    </source>
</evidence>
<organism evidence="8 9">
    <name type="scientific">Meloidogyne hapla</name>
    <name type="common">Root-knot nematode worm</name>
    <dbReference type="NCBI Taxonomy" id="6305"/>
    <lineage>
        <taxon>Eukaryota</taxon>
        <taxon>Metazoa</taxon>
        <taxon>Ecdysozoa</taxon>
        <taxon>Nematoda</taxon>
        <taxon>Chromadorea</taxon>
        <taxon>Rhabditida</taxon>
        <taxon>Tylenchina</taxon>
        <taxon>Tylenchomorpha</taxon>
        <taxon>Tylenchoidea</taxon>
        <taxon>Meloidogynidae</taxon>
        <taxon>Meloidogyninae</taxon>
        <taxon>Meloidogyne</taxon>
    </lineage>
</organism>
<evidence type="ECO:0000256" key="4">
    <source>
        <dbReference type="ARBA" id="ARBA00022490"/>
    </source>
</evidence>
<keyword evidence="8" id="KW-1185">Reference proteome</keyword>
<comment type="subunit">
    <text evidence="3">Occurs in many kinds of cells as a complex with monomeric actin in a 1:1 ratio.</text>
</comment>
<dbReference type="GO" id="GO:0005856">
    <property type="term" value="C:cytoskeleton"/>
    <property type="evidence" value="ECO:0007669"/>
    <property type="project" value="UniProtKB-SubCell"/>
</dbReference>
<evidence type="ECO:0000313" key="9">
    <source>
        <dbReference type="WBParaSite" id="MhA1_Contig301.frz3.gene20"/>
    </source>
</evidence>
<proteinExistence type="inferred from homology"/>
<accession>A0A1I8BL49</accession>
<dbReference type="PANTHER" id="PTHR11604:SF0">
    <property type="entry name" value="PROFILIN"/>
    <property type="match status" value="1"/>
</dbReference>
<dbReference type="GO" id="GO:0003785">
    <property type="term" value="F:actin monomer binding"/>
    <property type="evidence" value="ECO:0007669"/>
    <property type="project" value="TreeGrafter"/>
</dbReference>
<dbReference type="SUPFAM" id="SSF55770">
    <property type="entry name" value="Profilin (actin-binding protein)"/>
    <property type="match status" value="1"/>
</dbReference>
<name>A0A1I8BL49_MELHA</name>
<dbReference type="InterPro" id="IPR036140">
    <property type="entry name" value="PFN_sf"/>
</dbReference>
<protein>
    <recommendedName>
        <fullName evidence="7">Profilin</fullName>
    </recommendedName>
</protein>
<keyword evidence="4" id="KW-0963">Cytoplasm</keyword>
<keyword evidence="6" id="KW-0206">Cytoskeleton</keyword>
<keyword evidence="5 7" id="KW-0009">Actin-binding</keyword>
<evidence type="ECO:0000256" key="7">
    <source>
        <dbReference type="RuleBase" id="RU003909"/>
    </source>
</evidence>
<dbReference type="WBParaSite" id="MhA1_Contig301.frz3.gene20">
    <property type="protein sequence ID" value="MhA1_Contig301.frz3.gene20"/>
    <property type="gene ID" value="MhA1_Contig301.frz3.gene20"/>
</dbReference>
<evidence type="ECO:0000313" key="8">
    <source>
        <dbReference type="Proteomes" id="UP000095281"/>
    </source>
</evidence>